<accession>A0ABV5G1I4</accession>
<protein>
    <submittedName>
        <fullName evidence="2">Uncharacterized protein</fullName>
    </submittedName>
</protein>
<gene>
    <name evidence="2" type="ORF">ACFFX0_16800</name>
</gene>
<evidence type="ECO:0000313" key="2">
    <source>
        <dbReference type="EMBL" id="MFB9072767.1"/>
    </source>
</evidence>
<dbReference type="EMBL" id="JBHMFI010000001">
    <property type="protein sequence ID" value="MFB9072767.1"/>
    <property type="molecule type" value="Genomic_DNA"/>
</dbReference>
<comment type="caution">
    <text evidence="2">The sequence shown here is derived from an EMBL/GenBank/DDBJ whole genome shotgun (WGS) entry which is preliminary data.</text>
</comment>
<sequence>MGGPRPPRATPGDDPDHPAGRCGAARRRVAAQSAVRLTLSGHSVQYSHTNRAGPQW</sequence>
<evidence type="ECO:0000313" key="3">
    <source>
        <dbReference type="Proteomes" id="UP001589575"/>
    </source>
</evidence>
<feature type="region of interest" description="Disordered" evidence="1">
    <location>
        <begin position="1"/>
        <end position="29"/>
    </location>
</feature>
<proteinExistence type="predicted"/>
<evidence type="ECO:0000256" key="1">
    <source>
        <dbReference type="SAM" id="MobiDB-lite"/>
    </source>
</evidence>
<organism evidence="2 3">
    <name type="scientific">Citricoccus parietis</name>
    <dbReference type="NCBI Taxonomy" id="592307"/>
    <lineage>
        <taxon>Bacteria</taxon>
        <taxon>Bacillati</taxon>
        <taxon>Actinomycetota</taxon>
        <taxon>Actinomycetes</taxon>
        <taxon>Micrococcales</taxon>
        <taxon>Micrococcaceae</taxon>
        <taxon>Citricoccus</taxon>
    </lineage>
</organism>
<dbReference type="Proteomes" id="UP001589575">
    <property type="component" value="Unassembled WGS sequence"/>
</dbReference>
<keyword evidence="3" id="KW-1185">Reference proteome</keyword>
<name>A0ABV5G1I4_9MICC</name>
<reference evidence="2 3" key="1">
    <citation type="submission" date="2024-09" db="EMBL/GenBank/DDBJ databases">
        <authorList>
            <person name="Sun Q."/>
            <person name="Mori K."/>
        </authorList>
    </citation>
    <scope>NUCLEOTIDE SEQUENCE [LARGE SCALE GENOMIC DNA]</scope>
    <source>
        <strain evidence="2 3">CCM 7609</strain>
    </source>
</reference>